<comment type="caution">
    <text evidence="2">The sequence shown here is derived from an EMBL/GenBank/DDBJ whole genome shotgun (WGS) entry which is preliminary data.</text>
</comment>
<evidence type="ECO:0000313" key="2">
    <source>
        <dbReference type="EMBL" id="KJF38496.1"/>
    </source>
</evidence>
<evidence type="ECO:0000313" key="3">
    <source>
        <dbReference type="Proteomes" id="UP000032483"/>
    </source>
</evidence>
<feature type="signal peptide" evidence="1">
    <location>
        <begin position="1"/>
        <end position="25"/>
    </location>
</feature>
<dbReference type="RefSeq" id="WP_009322630.1">
    <property type="nucleotide sequence ID" value="NZ_JBKWPM010000029.1"/>
</dbReference>
<reference evidence="2" key="1">
    <citation type="submission" date="2015-02" db="EMBL/GenBank/DDBJ databases">
        <title>A novel member of the family Ruminococcaceae isolated from human feces.</title>
        <authorList>
            <person name="Shkoporov A.N."/>
            <person name="Chaplin A.V."/>
            <person name="Motuzova O.V."/>
            <person name="Kafarskaia L.I."/>
            <person name="Khokhlova E.V."/>
            <person name="Efimov B.A."/>
        </authorList>
    </citation>
    <scope>NUCLEOTIDE SEQUENCE [LARGE SCALE GENOMIC DNA]</scope>
    <source>
        <strain evidence="2">585-1</strain>
    </source>
</reference>
<dbReference type="SUPFAM" id="SSF53850">
    <property type="entry name" value="Periplasmic binding protein-like II"/>
    <property type="match status" value="1"/>
</dbReference>
<dbReference type="GeneID" id="42858375"/>
<dbReference type="EMBL" id="JXXK01000040">
    <property type="protein sequence ID" value="KJF38496.1"/>
    <property type="molecule type" value="Genomic_DNA"/>
</dbReference>
<dbReference type="PATRIC" id="fig|1550024.3.peg.4050"/>
<name>A0A0D8IW29_9FIRM</name>
<keyword evidence="1" id="KW-0732">Signal</keyword>
<dbReference type="Pfam" id="PF01547">
    <property type="entry name" value="SBP_bac_1"/>
    <property type="match status" value="1"/>
</dbReference>
<dbReference type="InterPro" id="IPR006059">
    <property type="entry name" value="SBP"/>
</dbReference>
<dbReference type="Gene3D" id="3.40.190.10">
    <property type="entry name" value="Periplasmic binding protein-like II"/>
    <property type="match status" value="2"/>
</dbReference>
<evidence type="ECO:0000256" key="1">
    <source>
        <dbReference type="SAM" id="SignalP"/>
    </source>
</evidence>
<dbReference type="PROSITE" id="PS51257">
    <property type="entry name" value="PROKAR_LIPOPROTEIN"/>
    <property type="match status" value="1"/>
</dbReference>
<dbReference type="Proteomes" id="UP000032483">
    <property type="component" value="Unassembled WGS sequence"/>
</dbReference>
<dbReference type="AlphaFoldDB" id="A0A0D8IW29"/>
<keyword evidence="3" id="KW-1185">Reference proteome</keyword>
<sequence>MRKKLLAFALAAAMALSCVGCSDTAASGGSMVSTGGTSGSATSTATDEPITLTLMDQFVEGEGMTEAFRARLEVFKQEHPNVTIEEETLNTADMGTKVQTLAAADELPDIFQMKGQMAKSFVENGYVMDLTDILSENSEWVDGFRDGVFSNFEIGDGTYAVPYQVTNTFVFYNSALFEQAGITEFPTTWDGLIEACEKLSAAGITPIELGNSPLWPAESVIMSTLGNRCTGDEWYQSLRNNTGSKFTDEEFVLSLQSLYDLAATGAFNSDVNSIDGDAQRAAFMNGQAAIMFDGSWAVSALDANMEDDMKAVVKFAAMPTVEGGKGEAEVITGGSGWGFAVNSKLDESKREVVVDFLTTVVGPEFATQCAMSGVVSAYSADDYTLDESAVMAAQYFEFIDGRRFIPVYDHQLSSGLMDVMQSGLQEILNNTKTAETLAQELQNQYEMENG</sequence>
<organism evidence="2 3">
    <name type="scientific">Ruthenibacterium lactatiformans</name>
    <dbReference type="NCBI Taxonomy" id="1550024"/>
    <lineage>
        <taxon>Bacteria</taxon>
        <taxon>Bacillati</taxon>
        <taxon>Bacillota</taxon>
        <taxon>Clostridia</taxon>
        <taxon>Eubacteriales</taxon>
        <taxon>Oscillospiraceae</taxon>
        <taxon>Ruthenibacterium</taxon>
    </lineage>
</organism>
<accession>A0A0D8IW29</accession>
<gene>
    <name evidence="2" type="ORF">TQ39_17705</name>
</gene>
<feature type="chain" id="PRO_5002330619" description="Extracellular solute-binding protein" evidence="1">
    <location>
        <begin position="26"/>
        <end position="450"/>
    </location>
</feature>
<dbReference type="PANTHER" id="PTHR43649">
    <property type="entry name" value="ARABINOSE-BINDING PROTEIN-RELATED"/>
    <property type="match status" value="1"/>
</dbReference>
<dbReference type="InterPro" id="IPR050490">
    <property type="entry name" value="Bact_solute-bd_prot1"/>
</dbReference>
<protein>
    <recommendedName>
        <fullName evidence="4">Extracellular solute-binding protein</fullName>
    </recommendedName>
</protein>
<proteinExistence type="predicted"/>
<evidence type="ECO:0008006" key="4">
    <source>
        <dbReference type="Google" id="ProtNLM"/>
    </source>
</evidence>